<feature type="compositionally biased region" description="Low complexity" evidence="1">
    <location>
        <begin position="206"/>
        <end position="216"/>
    </location>
</feature>
<dbReference type="AlphaFoldDB" id="A0A1M4YTU6"/>
<dbReference type="OrthoDB" id="1272218at2"/>
<name>A0A1M4YTU6_9BACT</name>
<protein>
    <submittedName>
        <fullName evidence="2">Uncharacterized protein</fullName>
    </submittedName>
</protein>
<keyword evidence="3" id="KW-1185">Reference proteome</keyword>
<dbReference type="EMBL" id="FQUC01000003">
    <property type="protein sequence ID" value="SHF09163.1"/>
    <property type="molecule type" value="Genomic_DNA"/>
</dbReference>
<evidence type="ECO:0000256" key="1">
    <source>
        <dbReference type="SAM" id="MobiDB-lite"/>
    </source>
</evidence>
<evidence type="ECO:0000313" key="2">
    <source>
        <dbReference type="EMBL" id="SHF09163.1"/>
    </source>
</evidence>
<evidence type="ECO:0000313" key="3">
    <source>
        <dbReference type="Proteomes" id="UP000184480"/>
    </source>
</evidence>
<gene>
    <name evidence="2" type="ORF">SAMN05444362_103267</name>
</gene>
<reference evidence="3" key="1">
    <citation type="submission" date="2016-11" db="EMBL/GenBank/DDBJ databases">
        <authorList>
            <person name="Varghese N."/>
            <person name="Submissions S."/>
        </authorList>
    </citation>
    <scope>NUCLEOTIDE SEQUENCE [LARGE SCALE GENOMIC DNA]</scope>
    <source>
        <strain evidence="3">DSM 27370</strain>
    </source>
</reference>
<accession>A0A1M4YTU6</accession>
<feature type="compositionally biased region" description="Polar residues" evidence="1">
    <location>
        <begin position="219"/>
        <end position="247"/>
    </location>
</feature>
<sequence length="406" mass="42030">MKQQKQSYQAVLMFIIILFTYNTPVFSQVGIRTQTPKSTLDIIADPETDRAAGMQAPRLTLADLTGKGNSLYGADQKGTIVYITAITGGGNTGQRANITTIGYYYFDGSLWQKLNPFSDLYRPGDVVNSFRTADHDGWYLLDGRAITSLSANAQAIATSLGFTANLPNATDRVLKAKTGTEALGSTGGANSQTIAQVNLPNVTMTGTMIGTSSSEGSHNHTYSATSTSVGHSHTLSATSGSTGHVHSISLTSTNTAHTHTYGSVNSSSNGAHTHTFQVPTRGTFSHVGANSGYWSLTSTQTATTSSNGAHTHSYTGTAASAGAAHTHTLSGTSVTSAGAAHTHTYSATSSSAGAAHTHAYSGTSASGGTAHTHTYSGTGYLPLGSGTALDNRSAYLAVNTFIYLGF</sequence>
<organism evidence="2 3">
    <name type="scientific">Dysgonomonas macrotermitis</name>
    <dbReference type="NCBI Taxonomy" id="1346286"/>
    <lineage>
        <taxon>Bacteria</taxon>
        <taxon>Pseudomonadati</taxon>
        <taxon>Bacteroidota</taxon>
        <taxon>Bacteroidia</taxon>
        <taxon>Bacteroidales</taxon>
        <taxon>Dysgonomonadaceae</taxon>
        <taxon>Dysgonomonas</taxon>
    </lineage>
</organism>
<feature type="region of interest" description="Disordered" evidence="1">
    <location>
        <begin position="206"/>
        <end position="247"/>
    </location>
</feature>
<dbReference type="Proteomes" id="UP000184480">
    <property type="component" value="Unassembled WGS sequence"/>
</dbReference>
<dbReference type="RefSeq" id="WP_062177778.1">
    <property type="nucleotide sequence ID" value="NZ_BBXL01000003.1"/>
</dbReference>
<dbReference type="STRING" id="1346286.SAMN05444362_103267"/>
<proteinExistence type="predicted"/>